<evidence type="ECO:0000313" key="4">
    <source>
        <dbReference type="Proteomes" id="UP000294933"/>
    </source>
</evidence>
<dbReference type="OrthoDB" id="5584477at2759"/>
<dbReference type="EMBL" id="ML170170">
    <property type="protein sequence ID" value="TDL23488.1"/>
    <property type="molecule type" value="Genomic_DNA"/>
</dbReference>
<protein>
    <recommendedName>
        <fullName evidence="2">Fungal-type protein kinase domain-containing protein</fullName>
    </recommendedName>
</protein>
<dbReference type="InterPro" id="IPR040976">
    <property type="entry name" value="Pkinase_fungal"/>
</dbReference>
<feature type="compositionally biased region" description="Acidic residues" evidence="1">
    <location>
        <begin position="246"/>
        <end position="255"/>
    </location>
</feature>
<feature type="region of interest" description="Disordered" evidence="1">
    <location>
        <begin position="202"/>
        <end position="267"/>
    </location>
</feature>
<dbReference type="AlphaFoldDB" id="A0A4Y7Q8G6"/>
<dbReference type="VEuPathDB" id="FungiDB:BD410DRAFT_787339"/>
<evidence type="ECO:0000313" key="3">
    <source>
        <dbReference type="EMBL" id="TDL23488.1"/>
    </source>
</evidence>
<sequence length="747" mass="84147">MKQDALKRAMRDDLGGHLWQYPIDIFTQIISPRKLKHGVKSFYREDFKFSVDALKPFFTNTCPVIAEKLADLTQFDWPADGSEEQNYNEPFAKLLSCVTDECQAALDQLEVQHGYTGIIVSRHNRFYNKLSFVSGLSATEAIGIKSDGLSQLIRVMMTIMLWKAPHHAGLNPFTNDHEIWLPKMADGTEGVKYTIHSHLHESTSVRGRGSTVNTIHNPSSTTPQPIQTYDLRSRTPTTRDHMADADVTEDDEDDACETKHSSWSSSAPEQAKVIGHYSMHNIELCTISTPNPALMVGTLDLTTLDSKFICKGQWVEDNRKNVERGFYAALQEFGRLFGTAEAVASWASSYPQDNGLISTHIYLPKENEAERYRWKLFVNQPEPAPQPRVLINLLLRTIGRSLLTAPSTSVLFEAVIHAHLGWLNAYQAGFLHRDISVGNVLYLDNTNSEKSKTFALTPGFLDASKSVEDEVAGLLLKLDATKIAQELTGLSLVGTEVQAAEEVLDEARVQAGQILKEAQDLMATLSSLLGNADEMSFLGFICDGDLAEDWRELFNDFFATTPLCDRSGTFEFMSDSLLRSRVDYLQAPMDDLESFFHMTVWAVLWNHYAVDSSSELEEEWRAAITGQHIARRGATIALIETDFTSISVRAEGFSSIVIQAIPVLADWKTSLRELRKDWNVITFKCRREHLRDLYPDASEEDINKLAPLLLRSHWHACALKGVHQVIKIYLEHKTELHRHGNFPEVKK</sequence>
<evidence type="ECO:0000259" key="2">
    <source>
        <dbReference type="Pfam" id="PF17667"/>
    </source>
</evidence>
<feature type="compositionally biased region" description="Polar residues" evidence="1">
    <location>
        <begin position="204"/>
        <end position="227"/>
    </location>
</feature>
<accession>A0A4Y7Q8G6</accession>
<dbReference type="PANTHER" id="PTHR38248">
    <property type="entry name" value="FUNK1 6"/>
    <property type="match status" value="1"/>
</dbReference>
<organism evidence="3 4">
    <name type="scientific">Rickenella mellea</name>
    <dbReference type="NCBI Taxonomy" id="50990"/>
    <lineage>
        <taxon>Eukaryota</taxon>
        <taxon>Fungi</taxon>
        <taxon>Dikarya</taxon>
        <taxon>Basidiomycota</taxon>
        <taxon>Agaricomycotina</taxon>
        <taxon>Agaricomycetes</taxon>
        <taxon>Hymenochaetales</taxon>
        <taxon>Rickenellaceae</taxon>
        <taxon>Rickenella</taxon>
    </lineage>
</organism>
<proteinExistence type="predicted"/>
<gene>
    <name evidence="3" type="ORF">BD410DRAFT_787339</name>
</gene>
<reference evidence="3 4" key="1">
    <citation type="submission" date="2018-06" db="EMBL/GenBank/DDBJ databases">
        <title>A transcriptomic atlas of mushroom development highlights an independent origin of complex multicellularity.</title>
        <authorList>
            <consortium name="DOE Joint Genome Institute"/>
            <person name="Krizsan K."/>
            <person name="Almasi E."/>
            <person name="Merenyi Z."/>
            <person name="Sahu N."/>
            <person name="Viragh M."/>
            <person name="Koszo T."/>
            <person name="Mondo S."/>
            <person name="Kiss B."/>
            <person name="Balint B."/>
            <person name="Kues U."/>
            <person name="Barry K."/>
            <person name="Hegedus J.C."/>
            <person name="Henrissat B."/>
            <person name="Johnson J."/>
            <person name="Lipzen A."/>
            <person name="Ohm R."/>
            <person name="Nagy I."/>
            <person name="Pangilinan J."/>
            <person name="Yan J."/>
            <person name="Xiong Y."/>
            <person name="Grigoriev I.V."/>
            <person name="Hibbett D.S."/>
            <person name="Nagy L.G."/>
        </authorList>
    </citation>
    <scope>NUCLEOTIDE SEQUENCE [LARGE SCALE GENOMIC DNA]</scope>
    <source>
        <strain evidence="3 4">SZMC22713</strain>
    </source>
</reference>
<keyword evidence="4" id="KW-1185">Reference proteome</keyword>
<feature type="compositionally biased region" description="Basic and acidic residues" evidence="1">
    <location>
        <begin position="231"/>
        <end position="244"/>
    </location>
</feature>
<dbReference type="PANTHER" id="PTHR38248:SF2">
    <property type="entry name" value="FUNK1 11"/>
    <property type="match status" value="1"/>
</dbReference>
<feature type="domain" description="Fungal-type protein kinase" evidence="2">
    <location>
        <begin position="369"/>
        <end position="453"/>
    </location>
</feature>
<dbReference type="STRING" id="50990.A0A4Y7Q8G6"/>
<name>A0A4Y7Q8G6_9AGAM</name>
<dbReference type="Pfam" id="PF17667">
    <property type="entry name" value="Pkinase_fungal"/>
    <property type="match status" value="1"/>
</dbReference>
<evidence type="ECO:0000256" key="1">
    <source>
        <dbReference type="SAM" id="MobiDB-lite"/>
    </source>
</evidence>
<dbReference type="Proteomes" id="UP000294933">
    <property type="component" value="Unassembled WGS sequence"/>
</dbReference>